<comment type="caution">
    <text evidence="2">The sequence shown here is derived from an EMBL/GenBank/DDBJ whole genome shotgun (WGS) entry which is preliminary data.</text>
</comment>
<feature type="compositionally biased region" description="Low complexity" evidence="1">
    <location>
        <begin position="137"/>
        <end position="146"/>
    </location>
</feature>
<evidence type="ECO:0000313" key="2">
    <source>
        <dbReference type="EMBL" id="MFD1833162.1"/>
    </source>
</evidence>
<proteinExistence type="predicted"/>
<accession>A0ABW4PSA8</accession>
<organism evidence="2 3">
    <name type="scientific">Streptomyces desertarenae</name>
    <dbReference type="NCBI Taxonomy" id="2666184"/>
    <lineage>
        <taxon>Bacteria</taxon>
        <taxon>Bacillati</taxon>
        <taxon>Actinomycetota</taxon>
        <taxon>Actinomycetes</taxon>
        <taxon>Kitasatosporales</taxon>
        <taxon>Streptomycetaceae</taxon>
        <taxon>Streptomyces</taxon>
    </lineage>
</organism>
<keyword evidence="3" id="KW-1185">Reference proteome</keyword>
<reference evidence="3" key="1">
    <citation type="journal article" date="2019" name="Int. J. Syst. Evol. Microbiol.">
        <title>The Global Catalogue of Microorganisms (GCM) 10K type strain sequencing project: providing services to taxonomists for standard genome sequencing and annotation.</title>
        <authorList>
            <consortium name="The Broad Institute Genomics Platform"/>
            <consortium name="The Broad Institute Genome Sequencing Center for Infectious Disease"/>
            <person name="Wu L."/>
            <person name="Ma J."/>
        </authorList>
    </citation>
    <scope>NUCLEOTIDE SEQUENCE [LARGE SCALE GENOMIC DNA]</scope>
    <source>
        <strain evidence="3">CGMCC 4.7455</strain>
    </source>
</reference>
<gene>
    <name evidence="2" type="ORF">ACFSJS_26460</name>
</gene>
<dbReference type="Pfam" id="PF19457">
    <property type="entry name" value="DUF5994"/>
    <property type="match status" value="1"/>
</dbReference>
<dbReference type="InterPro" id="IPR046036">
    <property type="entry name" value="DUF5994"/>
</dbReference>
<dbReference type="Proteomes" id="UP001597365">
    <property type="component" value="Unassembled WGS sequence"/>
</dbReference>
<evidence type="ECO:0000313" key="3">
    <source>
        <dbReference type="Proteomes" id="UP001597365"/>
    </source>
</evidence>
<feature type="region of interest" description="Disordered" evidence="1">
    <location>
        <begin position="137"/>
        <end position="187"/>
    </location>
</feature>
<dbReference type="EMBL" id="JBHUFU010000026">
    <property type="protein sequence ID" value="MFD1833162.1"/>
    <property type="molecule type" value="Genomic_DNA"/>
</dbReference>
<name>A0ABW4PSA8_9ACTN</name>
<evidence type="ECO:0000256" key="1">
    <source>
        <dbReference type="SAM" id="MobiDB-lite"/>
    </source>
</evidence>
<dbReference type="RefSeq" id="WP_380904757.1">
    <property type="nucleotide sequence ID" value="NZ_JBHUFU010000026.1"/>
</dbReference>
<sequence length="187" mass="19465">MAVTDSPTSTGERGVPPPPARLVLAPVRVLPGRPGVDGVWWPRSRDLSRELPVLTDVLDDGWGRVTRATVDPAGWPVVPRAVRVAGRTVRVGWLPGGRRPYELILLSHPAGRCELLVIPPETAGPAAWPASAASAAENHLAAGTTTAREEGARTVAEPRSPGPRAAGGTLLPQPSRPAGSGHRPVGS</sequence>
<protein>
    <submittedName>
        <fullName evidence="2">DUF5994 family protein</fullName>
    </submittedName>
</protein>